<organism evidence="1 2">
    <name type="scientific">Vibrio diabolicus</name>
    <dbReference type="NCBI Taxonomy" id="50719"/>
    <lineage>
        <taxon>Bacteria</taxon>
        <taxon>Pseudomonadati</taxon>
        <taxon>Pseudomonadota</taxon>
        <taxon>Gammaproteobacteria</taxon>
        <taxon>Vibrionales</taxon>
        <taxon>Vibrionaceae</taxon>
        <taxon>Vibrio</taxon>
        <taxon>Vibrio diabolicus subgroup</taxon>
    </lineage>
</organism>
<name>A0AA92R868_9VIBR</name>
<reference evidence="1 2" key="1">
    <citation type="submission" date="2021-01" db="EMBL/GenBank/DDBJ databases">
        <title>Characterization of a novel blaVMB-2- harboring plasmid in Vibrio diabolicus.</title>
        <authorList>
            <person name="Liu M."/>
        </authorList>
    </citation>
    <scope>NUCLEOTIDE SEQUENCE [LARGE SCALE GENOMIC DNA]</scope>
    <source>
        <strain evidence="1 2">SLV18</strain>
    </source>
</reference>
<evidence type="ECO:0000313" key="1">
    <source>
        <dbReference type="EMBL" id="QRG84264.1"/>
    </source>
</evidence>
<dbReference type="Proteomes" id="UP000596337">
    <property type="component" value="Chromosome 1"/>
</dbReference>
<dbReference type="EMBL" id="CP069195">
    <property type="protein sequence ID" value="QRG84264.1"/>
    <property type="molecule type" value="Genomic_DNA"/>
</dbReference>
<dbReference type="AlphaFoldDB" id="A0AA92R868"/>
<evidence type="ECO:0000313" key="2">
    <source>
        <dbReference type="Proteomes" id="UP000596337"/>
    </source>
</evidence>
<accession>A0AA92R868</accession>
<protein>
    <submittedName>
        <fullName evidence="1">Uncharacterized protein</fullName>
    </submittedName>
</protein>
<proteinExistence type="predicted"/>
<dbReference type="KEGG" id="vdb:AL552_16475"/>
<sequence length="134" mass="15145">MLLSTRTFVYRAKVKAVCDASDESDGMSTMSIDSSFNIQIEAINCTNDEFAKRFFVVHGEGHLEGDEWLVLYVNSLEVDVGDDLEIPSDVAFDAMIENMINEAEQSLEKLYHEALHNLEKVNRSGRNKITSKHD</sequence>
<gene>
    <name evidence="1" type="ORF">JOS67_07985</name>
</gene>